<dbReference type="GO" id="GO:0005524">
    <property type="term" value="F:ATP binding"/>
    <property type="evidence" value="ECO:0007669"/>
    <property type="project" value="UniProtKB-KW"/>
</dbReference>
<dbReference type="EC" id="4.6.1.1" evidence="4"/>
<accession>A0A0P4W7Z9</accession>
<organism evidence="17">
    <name type="scientific">Scylla olivacea</name>
    <name type="common">Orange mud crab</name>
    <name type="synonym">Cancer olivacea</name>
    <dbReference type="NCBI Taxonomy" id="85551"/>
    <lineage>
        <taxon>Eukaryota</taxon>
        <taxon>Metazoa</taxon>
        <taxon>Ecdysozoa</taxon>
        <taxon>Arthropoda</taxon>
        <taxon>Crustacea</taxon>
        <taxon>Multicrustacea</taxon>
        <taxon>Malacostraca</taxon>
        <taxon>Eumalacostraca</taxon>
        <taxon>Eucarida</taxon>
        <taxon>Decapoda</taxon>
        <taxon>Pleocyemata</taxon>
        <taxon>Brachyura</taxon>
        <taxon>Eubrachyura</taxon>
        <taxon>Portunoidea</taxon>
        <taxon>Portunidae</taxon>
        <taxon>Portuninae</taxon>
        <taxon>Scylla</taxon>
    </lineage>
</organism>
<dbReference type="PROSITE" id="PS00452">
    <property type="entry name" value="GUANYLATE_CYCLASE_1"/>
    <property type="match status" value="1"/>
</dbReference>
<evidence type="ECO:0000256" key="15">
    <source>
        <dbReference type="SAM" id="Phobius"/>
    </source>
</evidence>
<keyword evidence="6" id="KW-0479">Metal-binding</keyword>
<evidence type="ECO:0000256" key="3">
    <source>
        <dbReference type="ARBA" id="ARBA00004141"/>
    </source>
</evidence>
<comment type="cofactor">
    <cofactor evidence="2">
        <name>Mg(2+)</name>
        <dbReference type="ChEBI" id="CHEBI:18420"/>
    </cofactor>
</comment>
<dbReference type="CDD" id="cd07302">
    <property type="entry name" value="CHD"/>
    <property type="match status" value="1"/>
</dbReference>
<keyword evidence="9" id="KW-0460">Magnesium</keyword>
<keyword evidence="8" id="KW-0067">ATP-binding</keyword>
<evidence type="ECO:0000256" key="10">
    <source>
        <dbReference type="ARBA" id="ARBA00022989"/>
    </source>
</evidence>
<dbReference type="GO" id="GO:0035556">
    <property type="term" value="P:intracellular signal transduction"/>
    <property type="evidence" value="ECO:0007669"/>
    <property type="project" value="InterPro"/>
</dbReference>
<feature type="domain" description="Guanylate cyclase" evidence="16">
    <location>
        <begin position="245"/>
        <end position="390"/>
    </location>
</feature>
<comment type="catalytic activity">
    <reaction evidence="1">
        <text>ATP = 3',5'-cyclic AMP + diphosphate</text>
        <dbReference type="Rhea" id="RHEA:15389"/>
        <dbReference type="ChEBI" id="CHEBI:30616"/>
        <dbReference type="ChEBI" id="CHEBI:33019"/>
        <dbReference type="ChEBI" id="CHEBI:58165"/>
        <dbReference type="EC" id="4.6.1.1"/>
    </reaction>
</comment>
<comment type="subcellular location">
    <subcellularLocation>
        <location evidence="3">Membrane</location>
        <topology evidence="3">Multi-pass membrane protein</topology>
    </subcellularLocation>
</comment>
<evidence type="ECO:0000256" key="5">
    <source>
        <dbReference type="ARBA" id="ARBA00022692"/>
    </source>
</evidence>
<dbReference type="GO" id="GO:0005886">
    <property type="term" value="C:plasma membrane"/>
    <property type="evidence" value="ECO:0007669"/>
    <property type="project" value="TreeGrafter"/>
</dbReference>
<dbReference type="FunFam" id="3.30.70.1230:FF:000006">
    <property type="entry name" value="Adenylate cyclase"/>
    <property type="match status" value="1"/>
</dbReference>
<dbReference type="GO" id="GO:0004016">
    <property type="term" value="F:adenylate cyclase activity"/>
    <property type="evidence" value="ECO:0007669"/>
    <property type="project" value="UniProtKB-EC"/>
</dbReference>
<evidence type="ECO:0000256" key="2">
    <source>
        <dbReference type="ARBA" id="ARBA00001946"/>
    </source>
</evidence>
<dbReference type="EMBL" id="GDRN01079385">
    <property type="protein sequence ID" value="JAI62415.1"/>
    <property type="molecule type" value="Transcribed_RNA"/>
</dbReference>
<keyword evidence="5 15" id="KW-0812">Transmembrane</keyword>
<dbReference type="SMART" id="SM00044">
    <property type="entry name" value="CYCc"/>
    <property type="match status" value="1"/>
</dbReference>
<keyword evidence="11" id="KW-0115">cAMP biosynthesis</keyword>
<dbReference type="InterPro" id="IPR018297">
    <property type="entry name" value="A/G_cyclase_CS"/>
</dbReference>
<evidence type="ECO:0000259" key="16">
    <source>
        <dbReference type="PROSITE" id="PS50125"/>
    </source>
</evidence>
<dbReference type="PROSITE" id="PS50125">
    <property type="entry name" value="GUANYLATE_CYCLASE_2"/>
    <property type="match status" value="1"/>
</dbReference>
<evidence type="ECO:0000256" key="6">
    <source>
        <dbReference type="ARBA" id="ARBA00022723"/>
    </source>
</evidence>
<evidence type="ECO:0000313" key="17">
    <source>
        <dbReference type="EMBL" id="JAI62415.1"/>
    </source>
</evidence>
<name>A0A0P4W7Z9_SCYOL</name>
<keyword evidence="10 15" id="KW-1133">Transmembrane helix</keyword>
<evidence type="ECO:0000256" key="4">
    <source>
        <dbReference type="ARBA" id="ARBA00012201"/>
    </source>
</evidence>
<feature type="transmembrane region" description="Helical" evidence="15">
    <location>
        <begin position="158"/>
        <end position="177"/>
    </location>
</feature>
<dbReference type="Gene3D" id="3.30.70.1230">
    <property type="entry name" value="Nucleotide cyclase"/>
    <property type="match status" value="1"/>
</dbReference>
<keyword evidence="7" id="KW-0547">Nucleotide-binding</keyword>
<keyword evidence="12 15" id="KW-0472">Membrane</keyword>
<keyword evidence="13 14" id="KW-0456">Lyase</keyword>
<protein>
    <recommendedName>
        <fullName evidence="4">adenylate cyclase</fullName>
        <ecNumber evidence="4">4.6.1.1</ecNumber>
    </recommendedName>
</protein>
<dbReference type="Pfam" id="PF00211">
    <property type="entry name" value="Guanylate_cyc"/>
    <property type="match status" value="1"/>
</dbReference>
<dbReference type="GO" id="GO:0046872">
    <property type="term" value="F:metal ion binding"/>
    <property type="evidence" value="ECO:0007669"/>
    <property type="project" value="UniProtKB-KW"/>
</dbReference>
<evidence type="ECO:0000256" key="14">
    <source>
        <dbReference type="RuleBase" id="RU000405"/>
    </source>
</evidence>
<proteinExistence type="inferred from homology"/>
<dbReference type="GO" id="GO:0007189">
    <property type="term" value="P:adenylate cyclase-activating G protein-coupled receptor signaling pathway"/>
    <property type="evidence" value="ECO:0007669"/>
    <property type="project" value="TreeGrafter"/>
</dbReference>
<dbReference type="PANTHER" id="PTHR45627:SF30">
    <property type="entry name" value="ADENYLATE CYCLASE TYPE 3"/>
    <property type="match status" value="1"/>
</dbReference>
<evidence type="ECO:0000256" key="13">
    <source>
        <dbReference type="ARBA" id="ARBA00023239"/>
    </source>
</evidence>
<sequence>MASVSAARSFPVRVCESLLRASDRVHSVVRLRVTWFTSLVVLAATANTVDMFLCSDPFTTMAAGAANTTEEDLLMEANLTNATTPLTTTDEARGAVPCPHPAYYSCFSLLILLAASLLAQVSYMIKSAVMVVVAAVQCCMNLMMLWKLQHNSDQGYTWEPVCLSVELSLFTLLLITLNRQTEKTSRLLYLWRREVEEQRERAADIRQRNEALVYNILPQHVATHFMGIRRKKHEELYSQSYEEIGVLFASMPNFSDFYSEESVNNQGLECLRFLNEVISDFDQLLEATQFHDIIKIKTIGSTYMAASGLNPSRQVKEDDPVKVRWAHLALLVDFAFELVRALQSINEQSFNHFVLRMGINHGPITAGVIGARKPHYDIWGNTVNVASRMESTGKAGCIQVTEETTKILQHFGYVFEQRGLIAVKGKGELMTYYLVGKAASPQQVNGESLDYSRADDETKT</sequence>
<dbReference type="SUPFAM" id="SSF55073">
    <property type="entry name" value="Nucleotide cyclase"/>
    <property type="match status" value="1"/>
</dbReference>
<evidence type="ECO:0000256" key="11">
    <source>
        <dbReference type="ARBA" id="ARBA00022998"/>
    </source>
</evidence>
<dbReference type="PANTHER" id="PTHR45627">
    <property type="entry name" value="ADENYLATE CYCLASE TYPE 1"/>
    <property type="match status" value="1"/>
</dbReference>
<evidence type="ECO:0000256" key="12">
    <source>
        <dbReference type="ARBA" id="ARBA00023136"/>
    </source>
</evidence>
<dbReference type="GO" id="GO:0006171">
    <property type="term" value="P:cAMP biosynthetic process"/>
    <property type="evidence" value="ECO:0007669"/>
    <property type="project" value="UniProtKB-KW"/>
</dbReference>
<evidence type="ECO:0000256" key="9">
    <source>
        <dbReference type="ARBA" id="ARBA00022842"/>
    </source>
</evidence>
<evidence type="ECO:0000256" key="8">
    <source>
        <dbReference type="ARBA" id="ARBA00022840"/>
    </source>
</evidence>
<feature type="transmembrane region" description="Helical" evidence="15">
    <location>
        <begin position="128"/>
        <end position="146"/>
    </location>
</feature>
<feature type="transmembrane region" description="Helical" evidence="15">
    <location>
        <begin position="102"/>
        <end position="121"/>
    </location>
</feature>
<dbReference type="AlphaFoldDB" id="A0A0P4W7Z9"/>
<reference evidence="17" key="1">
    <citation type="submission" date="2015-09" db="EMBL/GenBank/DDBJ databases">
        <title>Scylla olivacea transcriptome.</title>
        <authorList>
            <person name="Ikhwanuddin M."/>
        </authorList>
    </citation>
    <scope>NUCLEOTIDE SEQUENCE</scope>
</reference>
<evidence type="ECO:0000256" key="1">
    <source>
        <dbReference type="ARBA" id="ARBA00001593"/>
    </source>
</evidence>
<dbReference type="InterPro" id="IPR001054">
    <property type="entry name" value="A/G_cyclase"/>
</dbReference>
<dbReference type="InterPro" id="IPR029787">
    <property type="entry name" value="Nucleotide_cyclase"/>
</dbReference>
<evidence type="ECO:0000256" key="7">
    <source>
        <dbReference type="ARBA" id="ARBA00022741"/>
    </source>
</evidence>
<comment type="similarity">
    <text evidence="14">Belongs to the adenylyl cyclase class-4/guanylyl cyclase family.</text>
</comment>